<feature type="signal peptide" evidence="2">
    <location>
        <begin position="1"/>
        <end position="20"/>
    </location>
</feature>
<gene>
    <name evidence="5" type="ORF">LuPra_00096</name>
</gene>
<dbReference type="PANTHER" id="PTHR47572:SF4">
    <property type="entry name" value="LACTONASE DRP35"/>
    <property type="match status" value="1"/>
</dbReference>
<reference evidence="5 6" key="1">
    <citation type="journal article" date="2016" name="Genome Announc.">
        <title>First Complete Genome Sequence of a Subdivision 6 Acidobacterium Strain.</title>
        <authorList>
            <person name="Huang S."/>
            <person name="Vieira S."/>
            <person name="Bunk B."/>
            <person name="Riedel T."/>
            <person name="Sproer C."/>
            <person name="Overmann J."/>
        </authorList>
    </citation>
    <scope>NUCLEOTIDE SEQUENCE [LARGE SCALE GENOMIC DNA]</scope>
    <source>
        <strain evidence="6">DSM 100886 HEG_-6_39</strain>
    </source>
</reference>
<dbReference type="InterPro" id="IPR051262">
    <property type="entry name" value="SMP-30/CGR1_Lactonase"/>
</dbReference>
<dbReference type="Gene3D" id="2.120.10.30">
    <property type="entry name" value="TolB, C-terminal domain"/>
    <property type="match status" value="2"/>
</dbReference>
<dbReference type="PATRIC" id="fig|1813736.3.peg.106"/>
<dbReference type="SUPFAM" id="SSF51126">
    <property type="entry name" value="Pectin lyase-like"/>
    <property type="match status" value="2"/>
</dbReference>
<dbReference type="SMR" id="A0A143PED1"/>
<evidence type="ECO:0000259" key="4">
    <source>
        <dbReference type="Pfam" id="PF12708"/>
    </source>
</evidence>
<evidence type="ECO:0000259" key="3">
    <source>
        <dbReference type="Pfam" id="PF08450"/>
    </source>
</evidence>
<keyword evidence="1" id="KW-0378">Hydrolase</keyword>
<dbReference type="Proteomes" id="UP000076079">
    <property type="component" value="Chromosome"/>
</dbReference>
<organism evidence="5 6">
    <name type="scientific">Luteitalea pratensis</name>
    <dbReference type="NCBI Taxonomy" id="1855912"/>
    <lineage>
        <taxon>Bacteria</taxon>
        <taxon>Pseudomonadati</taxon>
        <taxon>Acidobacteriota</taxon>
        <taxon>Vicinamibacteria</taxon>
        <taxon>Vicinamibacterales</taxon>
        <taxon>Vicinamibacteraceae</taxon>
        <taxon>Luteitalea</taxon>
    </lineage>
</organism>
<feature type="chain" id="PRO_5007511173" evidence="2">
    <location>
        <begin position="21"/>
        <end position="1018"/>
    </location>
</feature>
<protein>
    <submittedName>
        <fullName evidence="5">Gluconolactonase</fullName>
    </submittedName>
</protein>
<dbReference type="PANTHER" id="PTHR47572">
    <property type="entry name" value="LIPOPROTEIN-RELATED"/>
    <property type="match status" value="1"/>
</dbReference>
<dbReference type="InterPro" id="IPR011050">
    <property type="entry name" value="Pectin_lyase_fold/virulence"/>
</dbReference>
<dbReference type="KEGG" id="abac:LuPra_00096"/>
<dbReference type="Pfam" id="PF08450">
    <property type="entry name" value="SGL"/>
    <property type="match status" value="1"/>
</dbReference>
<sequence length="1018" mass="110765" precursor="true">MLTRFLVCLALSIVSSPAWPESVFTSRPDDPTAVYIDPATPAAAGDHSGVLQAALDRAADNPNGGIVFVPAGRYRVSRTLIVWRAVRVIGYGATRPVLALPDRTPGFQTGMGLMVHFTSARPPRNGQKPTQVPFPPPGLVPPTEGIADANQGTFYSSMMNIDMEIGEGNPAAVAIRFHVAQHGVLSHMDFRIGSGLAALTDIGNVGQALRFYGGRYGILTSNTSPFWPYTLIDSMFDGQREASIREHMAGLTVVRTTFRNVPVGISIDKDYSDHLWLKDARFENVTTAAIVIDKAQNPATQIGVADALCSNVPVFARYRESAQARTGPAAVYRVTRFNHGLHVRDADSTGGIETQFEAEPLRALPAPPPAAIRALPAMTDWVNVHTLGVKGDGETDDTRALQAAIDAHRVLYFPSGFYIIRDTVRLRPETVLIALHPNTTQLDLPDRTSGFEGVGAPKALLEAPQGGTNIVSGLGLFTGSTNPRATAVLWMAGKDSLLDDIQIHGFAGTFFPPAVSATVFGPERPRGSFAPGRWGAQYPSIWVTRGGGGTFHNIWSPNTYAQSGFHVSDTTTPGYVYELSAEHHLFGEIKLDRVENWEFHGPQTEEEASTSAEAVAFEITDSKNILIANYRAYRVTRSYAPFPAAVRVYTSDRIRFRNVYVNAEHGYGVCDEHGCGTILRAGKFAYDNMLEDVTRGRQVRERNVAVLDLDPALPGSQSRPDAPPSMGFAVEKLEGGFHSIGGAAVDAAGTIYFIDAHQQRIFSWSSQSRLKIVRDARLDPVNLAFDQSGNLLVLSSAGRESTVYTFRPDGPRDALTVLEPQPRQAGTAFALPATVWADGQFRNHLDLATYEYETHAQMFARAVTTAMPQAYVSPDGSLQIPASRVFTQGPDGAYPGMDETGWRWSHALDAYSLITARAGDRVYVTSGAENRTYRAVVRDDGTLGDLARFAERGGEAVVSDRDGNVYVANGQIFIFRSSGEFTGRIDIPERPIGLRFGGRDGNTLYVLTHRSLYAVRRR</sequence>
<proteinExistence type="predicted"/>
<feature type="domain" description="SMP-30/Gluconolactonase/LRE-like region" evidence="3">
    <location>
        <begin position="746"/>
        <end position="1009"/>
    </location>
</feature>
<dbReference type="AlphaFoldDB" id="A0A143PED1"/>
<dbReference type="EMBL" id="CP015136">
    <property type="protein sequence ID" value="AMY06932.1"/>
    <property type="molecule type" value="Genomic_DNA"/>
</dbReference>
<dbReference type="OrthoDB" id="9795222at2"/>
<dbReference type="InterPro" id="IPR011042">
    <property type="entry name" value="6-blade_b-propeller_TolB-like"/>
</dbReference>
<dbReference type="GO" id="GO:0016787">
    <property type="term" value="F:hydrolase activity"/>
    <property type="evidence" value="ECO:0007669"/>
    <property type="project" value="UniProtKB-KW"/>
</dbReference>
<accession>A0A143PED1</accession>
<dbReference type="Pfam" id="PF12708">
    <property type="entry name" value="Pect-lyase_RHGA_epim"/>
    <property type="match status" value="2"/>
</dbReference>
<name>A0A143PED1_LUTPR</name>
<dbReference type="Gene3D" id="2.160.20.10">
    <property type="entry name" value="Single-stranded right-handed beta-helix, Pectin lyase-like"/>
    <property type="match status" value="2"/>
</dbReference>
<dbReference type="RefSeq" id="WP_110168945.1">
    <property type="nucleotide sequence ID" value="NZ_CP015136.1"/>
</dbReference>
<feature type="domain" description="Rhamnogalacturonase A/B/Epimerase-like pectate lyase" evidence="4">
    <location>
        <begin position="381"/>
        <end position="433"/>
    </location>
</feature>
<evidence type="ECO:0000256" key="1">
    <source>
        <dbReference type="ARBA" id="ARBA00022801"/>
    </source>
</evidence>
<evidence type="ECO:0000313" key="5">
    <source>
        <dbReference type="EMBL" id="AMY06932.1"/>
    </source>
</evidence>
<feature type="domain" description="Rhamnogalacturonase A/B/Epimerase-like pectate lyase" evidence="4">
    <location>
        <begin position="44"/>
        <end position="287"/>
    </location>
</feature>
<evidence type="ECO:0000256" key="2">
    <source>
        <dbReference type="SAM" id="SignalP"/>
    </source>
</evidence>
<reference evidence="6" key="2">
    <citation type="submission" date="2016-04" db="EMBL/GenBank/DDBJ databases">
        <title>First Complete Genome Sequence of a Subdivision 6 Acidobacterium.</title>
        <authorList>
            <person name="Huang S."/>
            <person name="Vieira S."/>
            <person name="Bunk B."/>
            <person name="Riedel T."/>
            <person name="Sproeer C."/>
            <person name="Overmann J."/>
        </authorList>
    </citation>
    <scope>NUCLEOTIDE SEQUENCE [LARGE SCALE GENOMIC DNA]</scope>
    <source>
        <strain evidence="6">DSM 100886 HEG_-6_39</strain>
    </source>
</reference>
<evidence type="ECO:0000313" key="6">
    <source>
        <dbReference type="Proteomes" id="UP000076079"/>
    </source>
</evidence>
<dbReference type="STRING" id="1855912.LuPra_00096"/>
<keyword evidence="6" id="KW-1185">Reference proteome</keyword>
<dbReference type="InterPro" id="IPR012334">
    <property type="entry name" value="Pectin_lyas_fold"/>
</dbReference>
<keyword evidence="2" id="KW-0732">Signal</keyword>
<dbReference type="InterPro" id="IPR024535">
    <property type="entry name" value="RHGA/B-epi-like_pectate_lyase"/>
</dbReference>
<dbReference type="SUPFAM" id="SSF63829">
    <property type="entry name" value="Calcium-dependent phosphotriesterase"/>
    <property type="match status" value="1"/>
</dbReference>
<dbReference type="InterPro" id="IPR013658">
    <property type="entry name" value="SGL"/>
</dbReference>